<dbReference type="GO" id="GO:0009245">
    <property type="term" value="P:lipid A biosynthetic process"/>
    <property type="evidence" value="ECO:0007669"/>
    <property type="project" value="UniProtKB-UniRule"/>
</dbReference>
<evidence type="ECO:0000256" key="10">
    <source>
        <dbReference type="HAMAP-Rule" id="MF_00406"/>
    </source>
</evidence>
<dbReference type="InterPro" id="IPR013114">
    <property type="entry name" value="FabA_FabZ"/>
</dbReference>
<dbReference type="CDD" id="cd01288">
    <property type="entry name" value="FabZ"/>
    <property type="match status" value="1"/>
</dbReference>
<evidence type="ECO:0000313" key="11">
    <source>
        <dbReference type="EMBL" id="QSX09695.1"/>
    </source>
</evidence>
<comment type="function">
    <text evidence="9 10">Involved in unsaturated fatty acids biosynthesis. Catalyzes the dehydration of short chain beta-hydroxyacyl-ACPs and long chain saturated and unsaturated beta-hydroxyacyl-ACPs.</text>
</comment>
<evidence type="ECO:0000256" key="3">
    <source>
        <dbReference type="ARBA" id="ARBA00009174"/>
    </source>
</evidence>
<keyword evidence="12" id="KW-1185">Reference proteome</keyword>
<dbReference type="SUPFAM" id="SSF54637">
    <property type="entry name" value="Thioesterase/thiol ester dehydrase-isomerase"/>
    <property type="match status" value="1"/>
</dbReference>
<dbReference type="InterPro" id="IPR010084">
    <property type="entry name" value="FabZ"/>
</dbReference>
<evidence type="ECO:0000256" key="6">
    <source>
        <dbReference type="ARBA" id="ARBA00022556"/>
    </source>
</evidence>
<dbReference type="NCBIfam" id="NF000582">
    <property type="entry name" value="PRK00006.1"/>
    <property type="match status" value="1"/>
</dbReference>
<keyword evidence="7 10" id="KW-0443">Lipid metabolism</keyword>
<evidence type="ECO:0000256" key="9">
    <source>
        <dbReference type="ARBA" id="ARBA00025049"/>
    </source>
</evidence>
<dbReference type="InterPro" id="IPR029069">
    <property type="entry name" value="HotDog_dom_sf"/>
</dbReference>
<evidence type="ECO:0000256" key="8">
    <source>
        <dbReference type="ARBA" id="ARBA00023239"/>
    </source>
</evidence>
<dbReference type="NCBIfam" id="TIGR01750">
    <property type="entry name" value="fabZ"/>
    <property type="match status" value="1"/>
</dbReference>
<organism evidence="11 12">
    <name type="scientific">Alkalibacter rhizosphaerae</name>
    <dbReference type="NCBI Taxonomy" id="2815577"/>
    <lineage>
        <taxon>Bacteria</taxon>
        <taxon>Bacillati</taxon>
        <taxon>Bacillota</taxon>
        <taxon>Clostridia</taxon>
        <taxon>Eubacteriales</taxon>
        <taxon>Eubacteriaceae</taxon>
        <taxon>Alkalibacter</taxon>
    </lineage>
</organism>
<dbReference type="Proteomes" id="UP000663499">
    <property type="component" value="Chromosome"/>
</dbReference>
<dbReference type="PANTHER" id="PTHR30272:SF1">
    <property type="entry name" value="3-HYDROXYACYL-[ACYL-CARRIER-PROTEIN] DEHYDRATASE"/>
    <property type="match status" value="1"/>
</dbReference>
<keyword evidence="8 10" id="KW-0456">Lyase</keyword>
<evidence type="ECO:0000256" key="5">
    <source>
        <dbReference type="ARBA" id="ARBA00022516"/>
    </source>
</evidence>
<keyword evidence="4 10" id="KW-0963">Cytoplasm</keyword>
<evidence type="ECO:0000313" key="12">
    <source>
        <dbReference type="Proteomes" id="UP000663499"/>
    </source>
</evidence>
<dbReference type="EC" id="4.2.1.59" evidence="10"/>
<sequence length="142" mass="15478">MELNSNQIQEIIPHRYPFLLVDRITELEPGVKATGLKNVSVNEYFFQGHFPQEHVMPGVLIIEALAQVGAVAILSLEENKGKIAYFGGIKKAKFKRKVIPGDTLVLKTEIIRSMGPVGVGQAVATCNGEICVEAELTFAVGE</sequence>
<proteinExistence type="inferred from homology"/>
<dbReference type="Pfam" id="PF07977">
    <property type="entry name" value="FabA"/>
    <property type="match status" value="1"/>
</dbReference>
<dbReference type="GO" id="GO:0019171">
    <property type="term" value="F:(3R)-hydroxyacyl-[acyl-carrier-protein] dehydratase activity"/>
    <property type="evidence" value="ECO:0007669"/>
    <property type="project" value="UniProtKB-EC"/>
</dbReference>
<dbReference type="PANTHER" id="PTHR30272">
    <property type="entry name" value="3-HYDROXYACYL-[ACYL-CARRIER-PROTEIN] DEHYDRATASE"/>
    <property type="match status" value="1"/>
</dbReference>
<dbReference type="FunFam" id="3.10.129.10:FF:000001">
    <property type="entry name" value="3-hydroxyacyl-[acyl-carrier-protein] dehydratase FabZ"/>
    <property type="match status" value="1"/>
</dbReference>
<dbReference type="KEGG" id="alka:J0B03_08225"/>
<dbReference type="HAMAP" id="MF_00406">
    <property type="entry name" value="FabZ"/>
    <property type="match status" value="1"/>
</dbReference>
<comment type="similarity">
    <text evidence="3 10">Belongs to the thioester dehydratase family. FabZ subfamily.</text>
</comment>
<reference evidence="11" key="1">
    <citation type="submission" date="2021-03" db="EMBL/GenBank/DDBJ databases">
        <title>Alkalibacter marinus sp. nov., isolated from tidal flat sediment.</title>
        <authorList>
            <person name="Namirimu T."/>
            <person name="Yang J.-A."/>
            <person name="Yang S.-H."/>
            <person name="Kim Y.-J."/>
            <person name="Kwon K.K."/>
        </authorList>
    </citation>
    <scope>NUCLEOTIDE SEQUENCE</scope>
    <source>
        <strain evidence="11">ES005</strain>
    </source>
</reference>
<dbReference type="GO" id="GO:0016020">
    <property type="term" value="C:membrane"/>
    <property type="evidence" value="ECO:0007669"/>
    <property type="project" value="GOC"/>
</dbReference>
<evidence type="ECO:0000256" key="4">
    <source>
        <dbReference type="ARBA" id="ARBA00022490"/>
    </source>
</evidence>
<dbReference type="EMBL" id="CP071444">
    <property type="protein sequence ID" value="QSX09695.1"/>
    <property type="molecule type" value="Genomic_DNA"/>
</dbReference>
<name>A0A974XJ76_9FIRM</name>
<gene>
    <name evidence="10 11" type="primary">fabZ</name>
    <name evidence="11" type="ORF">J0B03_08225</name>
</gene>
<feature type="active site" evidence="10">
    <location>
        <position position="49"/>
    </location>
</feature>
<protein>
    <recommendedName>
        <fullName evidence="10">3-hydroxyacyl-[acyl-carrier-protein] dehydratase FabZ</fullName>
        <ecNumber evidence="10">4.2.1.59</ecNumber>
    </recommendedName>
    <alternativeName>
        <fullName evidence="10">(3R)-hydroxymyristoyl-[acyl-carrier-protein] dehydratase</fullName>
        <shortName evidence="10">(3R)-hydroxymyristoyl-ACP dehydrase</shortName>
    </alternativeName>
    <alternativeName>
        <fullName evidence="10">Beta-hydroxyacyl-ACP dehydratase</fullName>
    </alternativeName>
</protein>
<evidence type="ECO:0000256" key="7">
    <source>
        <dbReference type="ARBA" id="ARBA00023098"/>
    </source>
</evidence>
<dbReference type="Gene3D" id="3.10.129.10">
    <property type="entry name" value="Hotdog Thioesterase"/>
    <property type="match status" value="1"/>
</dbReference>
<evidence type="ECO:0000256" key="2">
    <source>
        <dbReference type="ARBA" id="ARBA00004496"/>
    </source>
</evidence>
<comment type="catalytic activity">
    <reaction evidence="1 10">
        <text>a (3R)-hydroxyacyl-[ACP] = a (2E)-enoyl-[ACP] + H2O</text>
        <dbReference type="Rhea" id="RHEA:13097"/>
        <dbReference type="Rhea" id="RHEA-COMP:9925"/>
        <dbReference type="Rhea" id="RHEA-COMP:9945"/>
        <dbReference type="ChEBI" id="CHEBI:15377"/>
        <dbReference type="ChEBI" id="CHEBI:78784"/>
        <dbReference type="ChEBI" id="CHEBI:78827"/>
        <dbReference type="EC" id="4.2.1.59"/>
    </reaction>
</comment>
<dbReference type="RefSeq" id="WP_207301024.1">
    <property type="nucleotide sequence ID" value="NZ_CP071444.1"/>
</dbReference>
<dbReference type="GO" id="GO:0005737">
    <property type="term" value="C:cytoplasm"/>
    <property type="evidence" value="ECO:0007669"/>
    <property type="project" value="UniProtKB-SubCell"/>
</dbReference>
<dbReference type="AlphaFoldDB" id="A0A974XJ76"/>
<keyword evidence="6 10" id="KW-0441">Lipid A biosynthesis</keyword>
<evidence type="ECO:0000256" key="1">
    <source>
        <dbReference type="ARBA" id="ARBA00001055"/>
    </source>
</evidence>
<dbReference type="GO" id="GO:0006633">
    <property type="term" value="P:fatty acid biosynthetic process"/>
    <property type="evidence" value="ECO:0007669"/>
    <property type="project" value="UniProtKB-UniRule"/>
</dbReference>
<accession>A0A974XJ76</accession>
<comment type="subcellular location">
    <subcellularLocation>
        <location evidence="2 10">Cytoplasm</location>
    </subcellularLocation>
</comment>
<keyword evidence="5 10" id="KW-0444">Lipid biosynthesis</keyword>